<keyword evidence="3" id="KW-1185">Reference proteome</keyword>
<reference evidence="3" key="1">
    <citation type="journal article" date="2019" name="Int. J. Syst. Evol. Microbiol.">
        <title>The Global Catalogue of Microorganisms (GCM) 10K type strain sequencing project: providing services to taxonomists for standard genome sequencing and annotation.</title>
        <authorList>
            <consortium name="The Broad Institute Genomics Platform"/>
            <consortium name="The Broad Institute Genome Sequencing Center for Infectious Disease"/>
            <person name="Wu L."/>
            <person name="Ma J."/>
        </authorList>
    </citation>
    <scope>NUCLEOTIDE SEQUENCE [LARGE SCALE GENOMIC DNA]</scope>
    <source>
        <strain evidence="3">CCM 7043</strain>
    </source>
</reference>
<evidence type="ECO:0000313" key="2">
    <source>
        <dbReference type="EMBL" id="MFD1523209.1"/>
    </source>
</evidence>
<dbReference type="EMBL" id="JBHUCO010000059">
    <property type="protein sequence ID" value="MFD1523209.1"/>
    <property type="molecule type" value="Genomic_DNA"/>
</dbReference>
<dbReference type="InterPro" id="IPR002629">
    <property type="entry name" value="Met_Synth_C/arc"/>
</dbReference>
<dbReference type="PANTHER" id="PTHR43844">
    <property type="entry name" value="METHIONINE SYNTHASE"/>
    <property type="match status" value="1"/>
</dbReference>
<sequence>MPNGSDSIRAEIVGSLLRPRHLVGARRAVQQGTISASAFKEIEDRAVDQAIALQEGIGLGVLTDGEMRRGIFTGPLTESVEGLEHVPGVKRVWYTADGPIEEDLPLVVTGALRLRRSSVTEEFSYARARARGRVKVTLPSPLMMLLRWSGRHSTAAYTDVFAMAADAADIIRTEVQELVRLGCTYVQIDAPEIATLVQQETREWYERQGISVERILTEGLELINSVTTGAPGVTFGVHLCRGNRNGRWMAAGGYDAVAEALFHRCSGFDRFLLEYDDERSGTFEPLAATPAGKTVVLGLVSTKTAVVEPVGEIVERIQEAAAYVPLEQLAVSTQCGFASMVEAHPELTEDVQAAKLDLVVRAADQVWKD</sequence>
<dbReference type="Gene3D" id="3.20.20.210">
    <property type="match status" value="1"/>
</dbReference>
<dbReference type="PANTHER" id="PTHR43844:SF2">
    <property type="entry name" value="SYNTHASE, VITAMIN-B12 INDEPENDENT, PUTATIVE (AFU_ORTHOLOGUE AFUA_3G12060)-RELATED"/>
    <property type="match status" value="1"/>
</dbReference>
<dbReference type="Proteomes" id="UP001597114">
    <property type="component" value="Unassembled WGS sequence"/>
</dbReference>
<evidence type="ECO:0000313" key="3">
    <source>
        <dbReference type="Proteomes" id="UP001597114"/>
    </source>
</evidence>
<name>A0ABW4F9L2_9PSEU</name>
<dbReference type="Pfam" id="PF01717">
    <property type="entry name" value="Meth_synt_2"/>
    <property type="match status" value="1"/>
</dbReference>
<organism evidence="2 3">
    <name type="scientific">Pseudonocardia yunnanensis</name>
    <dbReference type="NCBI Taxonomy" id="58107"/>
    <lineage>
        <taxon>Bacteria</taxon>
        <taxon>Bacillati</taxon>
        <taxon>Actinomycetota</taxon>
        <taxon>Actinomycetes</taxon>
        <taxon>Pseudonocardiales</taxon>
        <taxon>Pseudonocardiaceae</taxon>
        <taxon>Pseudonocardia</taxon>
    </lineage>
</organism>
<proteinExistence type="predicted"/>
<comment type="caution">
    <text evidence="2">The sequence shown here is derived from an EMBL/GenBank/DDBJ whole genome shotgun (WGS) entry which is preliminary data.</text>
</comment>
<accession>A0ABW4F9L2</accession>
<dbReference type="SUPFAM" id="SSF51726">
    <property type="entry name" value="UROD/MetE-like"/>
    <property type="match status" value="1"/>
</dbReference>
<dbReference type="CDD" id="cd03311">
    <property type="entry name" value="CIMS_C_terminal_like"/>
    <property type="match status" value="1"/>
</dbReference>
<protein>
    <submittedName>
        <fullName evidence="2">Cobalamin-independent methionine synthase II family protein</fullName>
    </submittedName>
</protein>
<gene>
    <name evidence="2" type="ORF">ACFSJD_37390</name>
</gene>
<evidence type="ECO:0000259" key="1">
    <source>
        <dbReference type="Pfam" id="PF01717"/>
    </source>
</evidence>
<dbReference type="InterPro" id="IPR038071">
    <property type="entry name" value="UROD/MetE-like_sf"/>
</dbReference>
<dbReference type="RefSeq" id="WP_344719089.1">
    <property type="nucleotide sequence ID" value="NZ_BAAAUS010000002.1"/>
</dbReference>
<feature type="domain" description="Cobalamin-independent methionine synthase MetE C-terminal/archaeal" evidence="1">
    <location>
        <begin position="18"/>
        <end position="355"/>
    </location>
</feature>